<protein>
    <submittedName>
        <fullName evidence="1">Uncharacterized protein</fullName>
    </submittedName>
</protein>
<reference evidence="1 2" key="1">
    <citation type="submission" date="2017-06" db="EMBL/GenBank/DDBJ databases">
        <title>Comparative genomic analysis of Ambrosia Fusariam Clade fungi.</title>
        <authorList>
            <person name="Stajich J.E."/>
            <person name="Carrillo J."/>
            <person name="Kijimoto T."/>
            <person name="Eskalen A."/>
            <person name="O'Donnell K."/>
            <person name="Kasson M."/>
        </authorList>
    </citation>
    <scope>NUCLEOTIDE SEQUENCE [LARGE SCALE GENOMIC DNA]</scope>
    <source>
        <strain evidence="1">UCR3666</strain>
    </source>
</reference>
<dbReference type="AlphaFoldDB" id="A0A3M2SGK6"/>
<dbReference type="Proteomes" id="UP000277212">
    <property type="component" value="Unassembled WGS sequence"/>
</dbReference>
<evidence type="ECO:0000313" key="2">
    <source>
        <dbReference type="Proteomes" id="UP000277212"/>
    </source>
</evidence>
<accession>A0A3M2SGK6</accession>
<dbReference type="OrthoDB" id="4500473at2759"/>
<comment type="caution">
    <text evidence="1">The sequence shown here is derived from an EMBL/GenBank/DDBJ whole genome shotgun (WGS) entry which is preliminary data.</text>
</comment>
<evidence type="ECO:0000313" key="1">
    <source>
        <dbReference type="EMBL" id="RMJ16651.1"/>
    </source>
</evidence>
<keyword evidence="2" id="KW-1185">Reference proteome</keyword>
<name>A0A3M2SGK6_9HYPO</name>
<organism evidence="1 2">
    <name type="scientific">Fusarium kuroshium</name>
    <dbReference type="NCBI Taxonomy" id="2010991"/>
    <lineage>
        <taxon>Eukaryota</taxon>
        <taxon>Fungi</taxon>
        <taxon>Dikarya</taxon>
        <taxon>Ascomycota</taxon>
        <taxon>Pezizomycotina</taxon>
        <taxon>Sordariomycetes</taxon>
        <taxon>Hypocreomycetidae</taxon>
        <taxon>Hypocreales</taxon>
        <taxon>Nectriaceae</taxon>
        <taxon>Fusarium</taxon>
        <taxon>Fusarium solani species complex</taxon>
    </lineage>
</organism>
<gene>
    <name evidence="1" type="ORF">CDV36_003674</name>
</gene>
<dbReference type="EMBL" id="NKUJ01000044">
    <property type="protein sequence ID" value="RMJ16651.1"/>
    <property type="molecule type" value="Genomic_DNA"/>
</dbReference>
<proteinExistence type="predicted"/>
<sequence length="278" mass="30664">MSFVTNPTYLLAPNWTFRPGGPITLGSIVGDPFRPHRWLSKPGADTPTPETVTTPELNWRTETDKVRSANVSLWTKIFDFASFDVGAHRSKSTSVSFEMSQLDTVYFAEEPSVEEITTRARDPRVRAVLKTDSRFHRGTIYMVTGLKIARGFKLTQTASANTGANIGAEATVNPDVSAGGSLELNEETRRVAAFEAANDIIFAYQLLRITPKGRGEKLTFEMDEFQDGAFLNDDGEEDEDGPVNLETDVASLADLAETQKGLTVNPDSDQYAWLFPSE</sequence>